<evidence type="ECO:0000313" key="3">
    <source>
        <dbReference type="Proteomes" id="UP000271925"/>
    </source>
</evidence>
<reference evidence="2 3" key="1">
    <citation type="submission" date="2018-11" db="EMBL/GenBank/DDBJ databases">
        <authorList>
            <person name="Zhou Z."/>
            <person name="Wang G."/>
        </authorList>
    </citation>
    <scope>NUCLEOTIDE SEQUENCE [LARGE SCALE GENOMIC DNA]</scope>
    <source>
        <strain evidence="2 3">KCTC52004</strain>
    </source>
</reference>
<dbReference type="SUPFAM" id="SSF49777">
    <property type="entry name" value="PEBP-like"/>
    <property type="match status" value="1"/>
</dbReference>
<dbReference type="AlphaFoldDB" id="A0A3P1BJ94"/>
<gene>
    <name evidence="2" type="ORF">EHT25_23375</name>
</gene>
<comment type="caution">
    <text evidence="2">The sequence shown here is derived from an EMBL/GenBank/DDBJ whole genome shotgun (WGS) entry which is preliminary data.</text>
</comment>
<dbReference type="InterPro" id="IPR008914">
    <property type="entry name" value="PEBP"/>
</dbReference>
<dbReference type="EMBL" id="RQJO01000010">
    <property type="protein sequence ID" value="RRB01118.1"/>
    <property type="molecule type" value="Genomic_DNA"/>
</dbReference>
<keyword evidence="3" id="KW-1185">Reference proteome</keyword>
<name>A0A3P1BJ94_9BACT</name>
<feature type="chain" id="PRO_5018053934" evidence="1">
    <location>
        <begin position="21"/>
        <end position="201"/>
    </location>
</feature>
<evidence type="ECO:0000313" key="2">
    <source>
        <dbReference type="EMBL" id="RRB01118.1"/>
    </source>
</evidence>
<dbReference type="RefSeq" id="WP_124877580.1">
    <property type="nucleotide sequence ID" value="NZ_RQJO01000010.1"/>
</dbReference>
<sequence length="201" mass="20988">MKKILLAIALSVSAFSRSFAQQPAPSGAPAAPPMRLTTTAFPDGGIIPIKFTQAAPGAAPGGGTSPELTWSNVPPGTQSFVLHMHDVDVARNKTADDNLHWLVWNIPGTLTSLPEGIPAGAQLSDGSYQVNVFTPSYRGPGAAASGPLHHYVFEIFALDTKLDIKPGADGEGSAVRAKILKAIEGHVIGKAAYVGLFKRPQ</sequence>
<organism evidence="2 3">
    <name type="scientific">Larkinella rosea</name>
    <dbReference type="NCBI Taxonomy" id="2025312"/>
    <lineage>
        <taxon>Bacteria</taxon>
        <taxon>Pseudomonadati</taxon>
        <taxon>Bacteroidota</taxon>
        <taxon>Cytophagia</taxon>
        <taxon>Cytophagales</taxon>
        <taxon>Spirosomataceae</taxon>
        <taxon>Larkinella</taxon>
    </lineage>
</organism>
<evidence type="ECO:0000256" key="1">
    <source>
        <dbReference type="SAM" id="SignalP"/>
    </source>
</evidence>
<dbReference type="OrthoDB" id="9797506at2"/>
<dbReference type="CDD" id="cd00865">
    <property type="entry name" value="PEBP_bact_arch"/>
    <property type="match status" value="1"/>
</dbReference>
<keyword evidence="1" id="KW-0732">Signal</keyword>
<dbReference type="Gene3D" id="3.90.280.10">
    <property type="entry name" value="PEBP-like"/>
    <property type="match status" value="1"/>
</dbReference>
<dbReference type="PANTHER" id="PTHR30289:SF1">
    <property type="entry name" value="PEBP (PHOSPHATIDYLETHANOLAMINE-BINDING PROTEIN) FAMILY PROTEIN"/>
    <property type="match status" value="1"/>
</dbReference>
<accession>A0A3P1BJ94</accession>
<dbReference type="NCBIfam" id="TIGR00481">
    <property type="entry name" value="YbhB/YbcL family Raf kinase inhibitor-like protein"/>
    <property type="match status" value="1"/>
</dbReference>
<dbReference type="InterPro" id="IPR036610">
    <property type="entry name" value="PEBP-like_sf"/>
</dbReference>
<dbReference type="Proteomes" id="UP000271925">
    <property type="component" value="Unassembled WGS sequence"/>
</dbReference>
<dbReference type="PANTHER" id="PTHR30289">
    <property type="entry name" value="UNCHARACTERIZED PROTEIN YBCL-RELATED"/>
    <property type="match status" value="1"/>
</dbReference>
<proteinExistence type="predicted"/>
<dbReference type="InterPro" id="IPR005247">
    <property type="entry name" value="YbhB_YbcL/LppC-like"/>
</dbReference>
<dbReference type="Pfam" id="PF01161">
    <property type="entry name" value="PBP"/>
    <property type="match status" value="1"/>
</dbReference>
<protein>
    <submittedName>
        <fullName evidence="2">YbhB/YbcL family Raf kinase inhibitor-like protein</fullName>
    </submittedName>
</protein>
<feature type="signal peptide" evidence="1">
    <location>
        <begin position="1"/>
        <end position="20"/>
    </location>
</feature>